<protein>
    <submittedName>
        <fullName evidence="1">Uncharacterized protein</fullName>
    </submittedName>
</protein>
<gene>
    <name evidence="1" type="ORF">B1A_07358</name>
</gene>
<organism evidence="1">
    <name type="scientific">mine drainage metagenome</name>
    <dbReference type="NCBI Taxonomy" id="410659"/>
    <lineage>
        <taxon>unclassified sequences</taxon>
        <taxon>metagenomes</taxon>
        <taxon>ecological metagenomes</taxon>
    </lineage>
</organism>
<dbReference type="EMBL" id="AUZX01005299">
    <property type="protein sequence ID" value="EQD68423.1"/>
    <property type="molecule type" value="Genomic_DNA"/>
</dbReference>
<name>T1BIG2_9ZZZZ</name>
<sequence length="169" mass="18490">AYAIPSSQLYFENVSAVPYLLYNFSTPATVSDVNGRTRYLNESYDVYSPHNYLNPNSLEPYGLHTGSGFFATITNSSGSYFAEFPYSEATTPSNTTFSNPNPNFVLPSHPASRASNPTGTSSVGLPILSDPNILSNPNNLFQSKKIMFPIFATATPNDYLYIINTTINS</sequence>
<reference evidence="1" key="1">
    <citation type="submission" date="2013-08" db="EMBL/GenBank/DDBJ databases">
        <authorList>
            <person name="Mendez C."/>
            <person name="Richter M."/>
            <person name="Ferrer M."/>
            <person name="Sanchez J."/>
        </authorList>
    </citation>
    <scope>NUCLEOTIDE SEQUENCE</scope>
</reference>
<feature type="non-terminal residue" evidence="1">
    <location>
        <position position="169"/>
    </location>
</feature>
<proteinExistence type="predicted"/>
<reference evidence="1" key="2">
    <citation type="journal article" date="2014" name="ISME J.">
        <title>Microbial stratification in low pH oxic and suboxic macroscopic growths along an acid mine drainage.</title>
        <authorList>
            <person name="Mendez-Garcia C."/>
            <person name="Mesa V."/>
            <person name="Sprenger R.R."/>
            <person name="Richter M."/>
            <person name="Diez M.S."/>
            <person name="Solano J."/>
            <person name="Bargiela R."/>
            <person name="Golyshina O.V."/>
            <person name="Manteca A."/>
            <person name="Ramos J.L."/>
            <person name="Gallego J.R."/>
            <person name="Llorente I."/>
            <person name="Martins Dos Santos V.A."/>
            <person name="Jensen O.N."/>
            <person name="Pelaez A.I."/>
            <person name="Sanchez J."/>
            <person name="Ferrer M."/>
        </authorList>
    </citation>
    <scope>NUCLEOTIDE SEQUENCE</scope>
</reference>
<accession>T1BIG2</accession>
<comment type="caution">
    <text evidence="1">The sequence shown here is derived from an EMBL/GenBank/DDBJ whole genome shotgun (WGS) entry which is preliminary data.</text>
</comment>
<dbReference type="AlphaFoldDB" id="T1BIG2"/>
<evidence type="ECO:0000313" key="1">
    <source>
        <dbReference type="EMBL" id="EQD68423.1"/>
    </source>
</evidence>
<feature type="non-terminal residue" evidence="1">
    <location>
        <position position="1"/>
    </location>
</feature>